<keyword evidence="5" id="KW-0938">Abscisic acid signaling pathway</keyword>
<keyword evidence="6" id="KW-0479">Metal-binding</keyword>
<dbReference type="Gene3D" id="2.60.40.150">
    <property type="entry name" value="C2 domain"/>
    <property type="match status" value="1"/>
</dbReference>
<evidence type="ECO:0000313" key="13">
    <source>
        <dbReference type="EMBL" id="WOK99743.1"/>
    </source>
</evidence>
<comment type="similarity">
    <text evidence="11">Belongs to the plant CAR protein family.</text>
</comment>
<dbReference type="Pfam" id="PF00168">
    <property type="entry name" value="C2"/>
    <property type="match status" value="1"/>
</dbReference>
<dbReference type="PANTHER" id="PTHR45933:SF20">
    <property type="entry name" value="OS07G0108400 PROTEIN"/>
    <property type="match status" value="1"/>
</dbReference>
<evidence type="ECO:0000256" key="1">
    <source>
        <dbReference type="ARBA" id="ARBA00004123"/>
    </source>
</evidence>
<keyword evidence="3" id="KW-0343">GTPase activation</keyword>
<keyword evidence="4" id="KW-1003">Cell membrane</keyword>
<evidence type="ECO:0000256" key="4">
    <source>
        <dbReference type="ARBA" id="ARBA00022475"/>
    </source>
</evidence>
<dbReference type="GO" id="GO:0009738">
    <property type="term" value="P:abscisic acid-activated signaling pathway"/>
    <property type="evidence" value="ECO:0007669"/>
    <property type="project" value="UniProtKB-KW"/>
</dbReference>
<dbReference type="GO" id="GO:0005634">
    <property type="term" value="C:nucleus"/>
    <property type="evidence" value="ECO:0007669"/>
    <property type="project" value="UniProtKB-SubCell"/>
</dbReference>
<evidence type="ECO:0000313" key="14">
    <source>
        <dbReference type="Proteomes" id="UP001327560"/>
    </source>
</evidence>
<evidence type="ECO:0000256" key="10">
    <source>
        <dbReference type="ARBA" id="ARBA00023242"/>
    </source>
</evidence>
<organism evidence="13 14">
    <name type="scientific">Canna indica</name>
    <name type="common">Indian-shot</name>
    <dbReference type="NCBI Taxonomy" id="4628"/>
    <lineage>
        <taxon>Eukaryota</taxon>
        <taxon>Viridiplantae</taxon>
        <taxon>Streptophyta</taxon>
        <taxon>Embryophyta</taxon>
        <taxon>Tracheophyta</taxon>
        <taxon>Spermatophyta</taxon>
        <taxon>Magnoliopsida</taxon>
        <taxon>Liliopsida</taxon>
        <taxon>Zingiberales</taxon>
        <taxon>Cannaceae</taxon>
        <taxon>Canna</taxon>
    </lineage>
</organism>
<accession>A0AAQ3Q6T8</accession>
<evidence type="ECO:0000256" key="8">
    <source>
        <dbReference type="ARBA" id="ARBA00023121"/>
    </source>
</evidence>
<evidence type="ECO:0000259" key="12">
    <source>
        <dbReference type="PROSITE" id="PS50004"/>
    </source>
</evidence>
<dbReference type="InterPro" id="IPR035892">
    <property type="entry name" value="C2_domain_sf"/>
</dbReference>
<comment type="subcellular location">
    <subcellularLocation>
        <location evidence="2">Cell membrane</location>
    </subcellularLocation>
    <subcellularLocation>
        <location evidence="1">Nucleus</location>
    </subcellularLocation>
</comment>
<dbReference type="Proteomes" id="UP001327560">
    <property type="component" value="Chromosome 2"/>
</dbReference>
<keyword evidence="9" id="KW-0472">Membrane</keyword>
<dbReference type="PANTHER" id="PTHR45933">
    <property type="entry name" value="PROTEIN C2-DOMAIN ABA-RELATED 4"/>
    <property type="match status" value="1"/>
</dbReference>
<dbReference type="InterPro" id="IPR000008">
    <property type="entry name" value="C2_dom"/>
</dbReference>
<dbReference type="AlphaFoldDB" id="A0AAQ3Q6T8"/>
<dbReference type="InterPro" id="IPR044562">
    <property type="entry name" value="CAR1-11"/>
</dbReference>
<keyword evidence="14" id="KW-1185">Reference proteome</keyword>
<dbReference type="GO" id="GO:0046872">
    <property type="term" value="F:metal ion binding"/>
    <property type="evidence" value="ECO:0007669"/>
    <property type="project" value="UniProtKB-KW"/>
</dbReference>
<dbReference type="SUPFAM" id="SSF49562">
    <property type="entry name" value="C2 domain (Calcium/lipid-binding domain, CaLB)"/>
    <property type="match status" value="1"/>
</dbReference>
<evidence type="ECO:0000256" key="9">
    <source>
        <dbReference type="ARBA" id="ARBA00023136"/>
    </source>
</evidence>
<dbReference type="GO" id="GO:0008289">
    <property type="term" value="F:lipid binding"/>
    <property type="evidence" value="ECO:0007669"/>
    <property type="project" value="UniProtKB-KW"/>
</dbReference>
<dbReference type="EMBL" id="CP136891">
    <property type="protein sequence ID" value="WOK99743.1"/>
    <property type="molecule type" value="Genomic_DNA"/>
</dbReference>
<evidence type="ECO:0000256" key="7">
    <source>
        <dbReference type="ARBA" id="ARBA00022837"/>
    </source>
</evidence>
<reference evidence="13 14" key="1">
    <citation type="submission" date="2023-10" db="EMBL/GenBank/DDBJ databases">
        <title>Chromosome-scale genome assembly provides insights into flower coloration mechanisms of Canna indica.</title>
        <authorList>
            <person name="Li C."/>
        </authorList>
    </citation>
    <scope>NUCLEOTIDE SEQUENCE [LARGE SCALE GENOMIC DNA]</scope>
    <source>
        <tissue evidence="13">Flower</tissue>
    </source>
</reference>
<dbReference type="GO" id="GO:0005096">
    <property type="term" value="F:GTPase activator activity"/>
    <property type="evidence" value="ECO:0007669"/>
    <property type="project" value="UniProtKB-KW"/>
</dbReference>
<keyword evidence="10" id="KW-0539">Nucleus</keyword>
<dbReference type="SMART" id="SM00239">
    <property type="entry name" value="C2"/>
    <property type="match status" value="1"/>
</dbReference>
<proteinExistence type="inferred from homology"/>
<sequence length="165" mass="18646">MEDAAGLLRARVVRGVNLAKRDAGDSDAYVVLCLGDQKMKTNVRNNSLNPDWNEDLTFCVSDPTQPLKLEVYDKDTFTVDDKMGDAELDIQPFMDAIKEDWEGLRDGTIIQTVNPSSQNCLASDSRIIWKNDMVTQDIALRLRNVETGEVELQLLWVKIPRALDF</sequence>
<evidence type="ECO:0000256" key="5">
    <source>
        <dbReference type="ARBA" id="ARBA00022682"/>
    </source>
</evidence>
<keyword evidence="7" id="KW-0106">Calcium</keyword>
<gene>
    <name evidence="13" type="ORF">Cni_G08455</name>
</gene>
<evidence type="ECO:0000256" key="6">
    <source>
        <dbReference type="ARBA" id="ARBA00022723"/>
    </source>
</evidence>
<feature type="domain" description="C2" evidence="12">
    <location>
        <begin position="1"/>
        <end position="104"/>
    </location>
</feature>
<dbReference type="PROSITE" id="PS50004">
    <property type="entry name" value="C2"/>
    <property type="match status" value="1"/>
</dbReference>
<dbReference type="GO" id="GO:0005886">
    <property type="term" value="C:plasma membrane"/>
    <property type="evidence" value="ECO:0007669"/>
    <property type="project" value="UniProtKB-SubCell"/>
</dbReference>
<evidence type="ECO:0000256" key="3">
    <source>
        <dbReference type="ARBA" id="ARBA00022468"/>
    </source>
</evidence>
<evidence type="ECO:0000256" key="11">
    <source>
        <dbReference type="ARBA" id="ARBA00024037"/>
    </source>
</evidence>
<protein>
    <submittedName>
        <fullName evidence="13">Protein C2-DOMAIN ABA-RELATED 7-like</fullName>
    </submittedName>
</protein>
<keyword evidence="8" id="KW-0446">Lipid-binding</keyword>
<evidence type="ECO:0000256" key="2">
    <source>
        <dbReference type="ARBA" id="ARBA00004236"/>
    </source>
</evidence>
<name>A0AAQ3Q6T8_9LILI</name>